<protein>
    <recommendedName>
        <fullName evidence="1">TscT toxin domain-containing protein</fullName>
    </recommendedName>
</protein>
<name>Q7X3P7_STAAU</name>
<evidence type="ECO:0000259" key="1">
    <source>
        <dbReference type="Pfam" id="PF07342"/>
    </source>
</evidence>
<dbReference type="AlphaFoldDB" id="Q7X3P7"/>
<reference evidence="2" key="1">
    <citation type="journal article" date="2001" name="J. Bacteriol.">
        <title>Bap, a Staphylococcus aureus surface protein involved in biofilm formation.</title>
        <authorList>
            <person name="Cucarella C."/>
            <person name="Solano C."/>
            <person name="Valle J."/>
            <person name="Amorena B."/>
            <person name="Lasa I."/>
            <person name="Penades J.R."/>
        </authorList>
    </citation>
    <scope>NUCLEOTIDE SEQUENCE</scope>
    <source>
        <strain evidence="2">V329</strain>
    </source>
</reference>
<sequence length="67" mass="7967">MNFEQRNILCDLEIVKEKIDDVITSFTWFDDEYLTHEPNHVLTNKEIYIRTDGNITSIVSKIHKQLT</sequence>
<accession>Q7X3P7</accession>
<proteinExistence type="predicted"/>
<reference evidence="2" key="2">
    <citation type="journal article" date="2003" name="Mol. Microbiol.">
        <title>Sip, an integrase protein with excision, circularization and integration activities, defines a new family of mobile Staphylococcus aureus pathogenicity islands.</title>
        <authorList>
            <person name="Ubeda C."/>
            <person name="Tormo M.A."/>
            <person name="Cucarella C."/>
            <person name="Trotonda P."/>
            <person name="Foster T.J."/>
            <person name="Lasa I."/>
            <person name="Penades J.R."/>
        </authorList>
    </citation>
    <scope>NUCLEOTIDE SEQUENCE</scope>
    <source>
        <strain evidence="2">V329</strain>
    </source>
</reference>
<evidence type="ECO:0000313" key="2">
    <source>
        <dbReference type="EMBL" id="AAP55246.1"/>
    </source>
</evidence>
<feature type="domain" description="TscT toxin" evidence="1">
    <location>
        <begin position="1"/>
        <end position="47"/>
    </location>
</feature>
<dbReference type="Pfam" id="PF07342">
    <property type="entry name" value="TscT"/>
    <property type="match status" value="1"/>
</dbReference>
<organism evidence="2">
    <name type="scientific">Staphylococcus aureus</name>
    <dbReference type="NCBI Taxonomy" id="1280"/>
    <lineage>
        <taxon>Bacteria</taxon>
        <taxon>Bacillati</taxon>
        <taxon>Bacillota</taxon>
        <taxon>Bacilli</taxon>
        <taxon>Bacillales</taxon>
        <taxon>Staphylococcaceae</taxon>
        <taxon>Staphylococcus</taxon>
    </lineage>
</organism>
<dbReference type="InterPro" id="IPR009942">
    <property type="entry name" value="DUF1474"/>
</dbReference>
<dbReference type="EMBL" id="AY220730">
    <property type="protein sequence ID" value="AAP55246.1"/>
    <property type="molecule type" value="Genomic_DNA"/>
</dbReference>